<sequence length="73" mass="8100">MHPPVRLGSDRLFPGRPHLPARPFPLEQVWVCAYLYISSASGSCTVCTSSDTLFCSAPSLRTDVLPTWNRHCP</sequence>
<dbReference type="InParanoid" id="A0A165DQV4"/>
<organism evidence="1 2">
    <name type="scientific">Exidia glandulosa HHB12029</name>
    <dbReference type="NCBI Taxonomy" id="1314781"/>
    <lineage>
        <taxon>Eukaryota</taxon>
        <taxon>Fungi</taxon>
        <taxon>Dikarya</taxon>
        <taxon>Basidiomycota</taxon>
        <taxon>Agaricomycotina</taxon>
        <taxon>Agaricomycetes</taxon>
        <taxon>Auriculariales</taxon>
        <taxon>Exidiaceae</taxon>
        <taxon>Exidia</taxon>
    </lineage>
</organism>
<dbReference type="EMBL" id="KV426198">
    <property type="protein sequence ID" value="KZV85147.1"/>
    <property type="molecule type" value="Genomic_DNA"/>
</dbReference>
<reference evidence="1 2" key="1">
    <citation type="journal article" date="2016" name="Mol. Biol. Evol.">
        <title>Comparative Genomics of Early-Diverging Mushroom-Forming Fungi Provides Insights into the Origins of Lignocellulose Decay Capabilities.</title>
        <authorList>
            <person name="Nagy L.G."/>
            <person name="Riley R."/>
            <person name="Tritt A."/>
            <person name="Adam C."/>
            <person name="Daum C."/>
            <person name="Floudas D."/>
            <person name="Sun H."/>
            <person name="Yadav J.S."/>
            <person name="Pangilinan J."/>
            <person name="Larsson K.H."/>
            <person name="Matsuura K."/>
            <person name="Barry K."/>
            <person name="Labutti K."/>
            <person name="Kuo R."/>
            <person name="Ohm R.A."/>
            <person name="Bhattacharya S.S."/>
            <person name="Shirouzu T."/>
            <person name="Yoshinaga Y."/>
            <person name="Martin F.M."/>
            <person name="Grigoriev I.V."/>
            <person name="Hibbett D.S."/>
        </authorList>
    </citation>
    <scope>NUCLEOTIDE SEQUENCE [LARGE SCALE GENOMIC DNA]</scope>
    <source>
        <strain evidence="1 2">HHB12029</strain>
    </source>
</reference>
<dbReference type="Proteomes" id="UP000077266">
    <property type="component" value="Unassembled WGS sequence"/>
</dbReference>
<name>A0A165DQV4_EXIGL</name>
<evidence type="ECO:0000313" key="2">
    <source>
        <dbReference type="Proteomes" id="UP000077266"/>
    </source>
</evidence>
<gene>
    <name evidence="1" type="ORF">EXIGLDRAFT_263608</name>
</gene>
<proteinExistence type="predicted"/>
<protein>
    <submittedName>
        <fullName evidence="1">Uncharacterized protein</fullName>
    </submittedName>
</protein>
<dbReference type="AlphaFoldDB" id="A0A165DQV4"/>
<evidence type="ECO:0000313" key="1">
    <source>
        <dbReference type="EMBL" id="KZV85147.1"/>
    </source>
</evidence>
<accession>A0A165DQV4</accession>
<keyword evidence="2" id="KW-1185">Reference proteome</keyword>